<feature type="domain" description="Alanyl-tRNA synthetase class IIc N-terminal" evidence="1">
    <location>
        <begin position="34"/>
        <end position="129"/>
    </location>
</feature>
<keyword evidence="3" id="KW-1185">Reference proteome</keyword>
<sequence length="133" mass="14881">MIEIKKLDDMAQASFQGCKSLNHIQSRIYQTTYQEYARDSSRSCEHPSVIKATYTGSEFLESVAPVEEVGLILETTSFYAEQGGQIFYTFDTGTIEGHVKCSSSLEHSVLGFEVSNVQIYGGFVIILVHLLER</sequence>
<accession>A0ABD3DXL0</accession>
<gene>
    <name evidence="2" type="ORF">CASFOL_009160</name>
</gene>
<dbReference type="AlphaFoldDB" id="A0ABD3DXL0"/>
<dbReference type="PANTHER" id="PTHR11777">
    <property type="entry name" value="ALANYL-TRNA SYNTHETASE"/>
    <property type="match status" value="1"/>
</dbReference>
<organism evidence="2 3">
    <name type="scientific">Castilleja foliolosa</name>
    <dbReference type="NCBI Taxonomy" id="1961234"/>
    <lineage>
        <taxon>Eukaryota</taxon>
        <taxon>Viridiplantae</taxon>
        <taxon>Streptophyta</taxon>
        <taxon>Embryophyta</taxon>
        <taxon>Tracheophyta</taxon>
        <taxon>Spermatophyta</taxon>
        <taxon>Magnoliopsida</taxon>
        <taxon>eudicotyledons</taxon>
        <taxon>Gunneridae</taxon>
        <taxon>Pentapetalae</taxon>
        <taxon>asterids</taxon>
        <taxon>lamiids</taxon>
        <taxon>Lamiales</taxon>
        <taxon>Orobanchaceae</taxon>
        <taxon>Pedicularideae</taxon>
        <taxon>Castillejinae</taxon>
        <taxon>Castilleja</taxon>
    </lineage>
</organism>
<reference evidence="3" key="1">
    <citation type="journal article" date="2024" name="IScience">
        <title>Strigolactones Initiate the Formation of Haustorium-like Structures in Castilleja.</title>
        <authorList>
            <person name="Buerger M."/>
            <person name="Peterson D."/>
            <person name="Chory J."/>
        </authorList>
    </citation>
    <scope>NUCLEOTIDE SEQUENCE [LARGE SCALE GENOMIC DNA]</scope>
</reference>
<dbReference type="SUPFAM" id="SSF50447">
    <property type="entry name" value="Translation proteins"/>
    <property type="match status" value="1"/>
</dbReference>
<comment type="caution">
    <text evidence="2">The sequence shown here is derived from an EMBL/GenBank/DDBJ whole genome shotgun (WGS) entry which is preliminary data.</text>
</comment>
<dbReference type="EMBL" id="JAVIJP010000010">
    <property type="protein sequence ID" value="KAL3646988.1"/>
    <property type="molecule type" value="Genomic_DNA"/>
</dbReference>
<dbReference type="PANTHER" id="PTHR11777:SF9">
    <property type="entry name" value="ALANINE--TRNA LIGASE, CYTOPLASMIC"/>
    <property type="match status" value="1"/>
</dbReference>
<dbReference type="InterPro" id="IPR050058">
    <property type="entry name" value="Ala-tRNA_ligase"/>
</dbReference>
<name>A0ABD3DXL0_9LAMI</name>
<evidence type="ECO:0000259" key="1">
    <source>
        <dbReference type="Pfam" id="PF01411"/>
    </source>
</evidence>
<dbReference type="Gene3D" id="2.40.30.130">
    <property type="match status" value="1"/>
</dbReference>
<dbReference type="Pfam" id="PF01411">
    <property type="entry name" value="tRNA-synt_2c"/>
    <property type="match status" value="1"/>
</dbReference>
<dbReference type="InterPro" id="IPR009000">
    <property type="entry name" value="Transl_B-barrel_sf"/>
</dbReference>
<evidence type="ECO:0000313" key="3">
    <source>
        <dbReference type="Proteomes" id="UP001632038"/>
    </source>
</evidence>
<evidence type="ECO:0000313" key="2">
    <source>
        <dbReference type="EMBL" id="KAL3646988.1"/>
    </source>
</evidence>
<dbReference type="InterPro" id="IPR018164">
    <property type="entry name" value="Ala-tRNA-synth_IIc_N"/>
</dbReference>
<proteinExistence type="predicted"/>
<protein>
    <recommendedName>
        <fullName evidence="1">Alanyl-tRNA synthetase class IIc N-terminal domain-containing protein</fullName>
    </recommendedName>
</protein>
<dbReference type="Proteomes" id="UP001632038">
    <property type="component" value="Unassembled WGS sequence"/>
</dbReference>